<dbReference type="InterPro" id="IPR032675">
    <property type="entry name" value="LRR_dom_sf"/>
</dbReference>
<comment type="caution">
    <text evidence="1">The sequence shown here is derived from an EMBL/GenBank/DDBJ whole genome shotgun (WGS) entry which is preliminary data.</text>
</comment>
<gene>
    <name evidence="1" type="ORF">BGZ80_002307</name>
</gene>
<evidence type="ECO:0000313" key="1">
    <source>
        <dbReference type="EMBL" id="KAG0009522.1"/>
    </source>
</evidence>
<dbReference type="AlphaFoldDB" id="A0A9P6SX72"/>
<dbReference type="Gene3D" id="3.80.10.10">
    <property type="entry name" value="Ribonuclease Inhibitor"/>
    <property type="match status" value="1"/>
</dbReference>
<sequence>MTKPAISPFDIPLIVDCIGQFLTKKDYANCILVSKSMYEGFKYFHWQIIENKPCFISNQTVIPLSNVDKLALRQNGDLIRRLRISEDRKGSVLRFLAEQPAPCKNLLEFECQTHTNVTMPSLFSFVLDVLEYNSGLRKFTMKNFISEATVASCNRFLRILRNHRSLTTLNLIDTQYMGIGLYRSLLQNIPVTLESLLINWNLQSPPMPIEFPGEGWRDTYPRLQSFSVRMRRGLEETALIPFLRRCPSLRRLESLHNWGQQLCKVGSFLWDPQFFSQLSEISLDSLVLEESEWMPLISGMCGRIKVLTVDDVQIRVSLGDFFKAVTTHWADTIEIIRLESLRISSQEIELILSTCSKLKSFAVTNDLLTRPRGLRAWRHEDYDDNKADWVCLQLERLELMVLDCREPYGDDDQMDYFEEELTTNGVRRVYQQLGRLSKLQHLQTGWVSCDEFEMYSNFDLSLESGLEYLEGLKDLRVLDVHFERLKVGQIEIEWMVKNWPRLQELRGFCPSRDGDVVEMPAHIQWLRGHYPHITVS</sequence>
<proteinExistence type="predicted"/>
<protein>
    <recommendedName>
        <fullName evidence="3">F-box domain-containing protein</fullName>
    </recommendedName>
</protein>
<organism evidence="1 2">
    <name type="scientific">Entomortierella chlamydospora</name>
    <dbReference type="NCBI Taxonomy" id="101097"/>
    <lineage>
        <taxon>Eukaryota</taxon>
        <taxon>Fungi</taxon>
        <taxon>Fungi incertae sedis</taxon>
        <taxon>Mucoromycota</taxon>
        <taxon>Mortierellomycotina</taxon>
        <taxon>Mortierellomycetes</taxon>
        <taxon>Mortierellales</taxon>
        <taxon>Mortierellaceae</taxon>
        <taxon>Entomortierella</taxon>
    </lineage>
</organism>
<evidence type="ECO:0000313" key="2">
    <source>
        <dbReference type="Proteomes" id="UP000703661"/>
    </source>
</evidence>
<dbReference type="Proteomes" id="UP000703661">
    <property type="component" value="Unassembled WGS sequence"/>
</dbReference>
<accession>A0A9P6SX72</accession>
<keyword evidence="2" id="KW-1185">Reference proteome</keyword>
<reference evidence="1" key="1">
    <citation type="journal article" date="2020" name="Fungal Divers.">
        <title>Resolving the Mortierellaceae phylogeny through synthesis of multi-gene phylogenetics and phylogenomics.</title>
        <authorList>
            <person name="Vandepol N."/>
            <person name="Liber J."/>
            <person name="Desiro A."/>
            <person name="Na H."/>
            <person name="Kennedy M."/>
            <person name="Barry K."/>
            <person name="Grigoriev I.V."/>
            <person name="Miller A.N."/>
            <person name="O'Donnell K."/>
            <person name="Stajich J.E."/>
            <person name="Bonito G."/>
        </authorList>
    </citation>
    <scope>NUCLEOTIDE SEQUENCE</scope>
    <source>
        <strain evidence="1">NRRL 2769</strain>
    </source>
</reference>
<evidence type="ECO:0008006" key="3">
    <source>
        <dbReference type="Google" id="ProtNLM"/>
    </source>
</evidence>
<dbReference type="EMBL" id="JAAAID010001564">
    <property type="protein sequence ID" value="KAG0009522.1"/>
    <property type="molecule type" value="Genomic_DNA"/>
</dbReference>
<name>A0A9P6SX72_9FUNG</name>
<dbReference type="SUPFAM" id="SSF52047">
    <property type="entry name" value="RNI-like"/>
    <property type="match status" value="1"/>
</dbReference>